<reference evidence="2" key="1">
    <citation type="submission" date="2015-07" db="EMBL/GenBank/DDBJ databases">
        <title>Lactobacillus ginsenosidimutans/EMML 3141/ whole genome sequencing.</title>
        <authorList>
            <person name="Kim M.K."/>
            <person name="Im W.-T."/>
            <person name="Srinivasan S."/>
            <person name="Lee J.-J."/>
        </authorList>
    </citation>
    <scope>NUCLEOTIDE SEQUENCE [LARGE SCALE GENOMIC DNA]</scope>
    <source>
        <strain evidence="2">EMML 3041</strain>
    </source>
</reference>
<dbReference type="KEGG" id="lgn:ABM34_12300"/>
<dbReference type="EMBL" id="CP012034">
    <property type="protein sequence ID" value="AKP68240.1"/>
    <property type="molecule type" value="Genomic_DNA"/>
</dbReference>
<proteinExistence type="predicted"/>
<dbReference type="RefSeq" id="WP_048706137.1">
    <property type="nucleotide sequence ID" value="NZ_CP012034.1"/>
</dbReference>
<organism evidence="1 2">
    <name type="scientific">Companilactobacillus ginsenosidimutans</name>
    <dbReference type="NCBI Taxonomy" id="1007676"/>
    <lineage>
        <taxon>Bacteria</taxon>
        <taxon>Bacillati</taxon>
        <taxon>Bacillota</taxon>
        <taxon>Bacilli</taxon>
        <taxon>Lactobacillales</taxon>
        <taxon>Lactobacillaceae</taxon>
        <taxon>Companilactobacillus</taxon>
    </lineage>
</organism>
<evidence type="ECO:0000313" key="2">
    <source>
        <dbReference type="Proteomes" id="UP000036106"/>
    </source>
</evidence>
<dbReference type="Proteomes" id="UP000036106">
    <property type="component" value="Chromosome"/>
</dbReference>
<protein>
    <submittedName>
        <fullName evidence="1">Uncharacterized protein</fullName>
    </submittedName>
</protein>
<dbReference type="AlphaFoldDB" id="A0A0H4R390"/>
<accession>A0A0H4R390</accession>
<sequence>MVILLSILIIIGILTLAYFGRRVIFYVLNVFEVATRPWDEFTAWLTQKIKSPSDFFPDKLQVLSWISDFVWYLFKR</sequence>
<gene>
    <name evidence="1" type="ORF">ABM34_12300</name>
</gene>
<evidence type="ECO:0000313" key="1">
    <source>
        <dbReference type="EMBL" id="AKP68240.1"/>
    </source>
</evidence>
<name>A0A0H4R390_9LACO</name>
<keyword evidence="2" id="KW-1185">Reference proteome</keyword>